<evidence type="ECO:0000313" key="7">
    <source>
        <dbReference type="EMBL" id="CAI5721614.1"/>
    </source>
</evidence>
<organism evidence="7 8">
    <name type="scientific">Peronospora destructor</name>
    <dbReference type="NCBI Taxonomy" id="86335"/>
    <lineage>
        <taxon>Eukaryota</taxon>
        <taxon>Sar</taxon>
        <taxon>Stramenopiles</taxon>
        <taxon>Oomycota</taxon>
        <taxon>Peronosporomycetes</taxon>
        <taxon>Peronosporales</taxon>
        <taxon>Peronosporaceae</taxon>
        <taxon>Peronospora</taxon>
    </lineage>
</organism>
<feature type="chain" id="PRO_5044021380" description="Glucosidase 2 subunit beta" evidence="5">
    <location>
        <begin position="19"/>
        <end position="593"/>
    </location>
</feature>
<dbReference type="PANTHER" id="PTHR12630">
    <property type="entry name" value="N-LINKED OLIGOSACCHARIDE PROCESSING"/>
    <property type="match status" value="1"/>
</dbReference>
<dbReference type="Proteomes" id="UP001162029">
    <property type="component" value="Unassembled WGS sequence"/>
</dbReference>
<dbReference type="PANTHER" id="PTHR12630:SF1">
    <property type="entry name" value="GLUCOSIDASE 2 SUBUNIT BETA"/>
    <property type="match status" value="1"/>
</dbReference>
<dbReference type="InterPro" id="IPR044865">
    <property type="entry name" value="MRH_dom"/>
</dbReference>
<evidence type="ECO:0000259" key="6">
    <source>
        <dbReference type="PROSITE" id="PS51914"/>
    </source>
</evidence>
<sequence>MTRIVCALLVLSLPVVSSSTQIHGVAPSDQLKYTSNEFSCVVGGKLTNLPINRVNDEYCDCDEGDDEPGTAACSHVIMSVFHCENDGVLAGKIHTSRIHDGICDCCDGSDEEIDGRRPCPNKCSVAADKFRKEAEQRLEVVKTGFEKRQATVNGEIATYFGREQEWIMTMGKEVVELKLLKERVTVHKDREELRELKYRLEVARQKQVNFHDSEKTSRQDFSETVEAVEFETLDAIQVADDDAPVTSAEDERALEVLDSNRQTVKSLIELPDSTRISLADYLRMNHNEQARTKKLKTPRAAEERPQDDFLGPLLNWGAGGRKRIGLHALRVIGVVVSPVRALVEVLLYSRRTLWSALSIPEFAGPVIDRLPDFPSPSRSVWFRRLGGGIVYNSYRLVAWGAQVVWDAPVYVYHYLFPTLDNEMKLPLAESLRTVLCEIESNIAKLEKDRNEKRETAEMDYGPDRAYFALKKNCIEKRVEKYEYKFCAFGEIKQDQTKLGKWDGWYGGEDKGSPLSGKVDYARMRYSQGEKCYNGPERSVLLHLECGERDEILSVDEPSTCVYEMTVRSPLACTAEVYAKAREDVAFWTRKQLQ</sequence>
<dbReference type="InterPro" id="IPR028146">
    <property type="entry name" value="PRKCSH_N"/>
</dbReference>
<evidence type="ECO:0000256" key="1">
    <source>
        <dbReference type="ARBA" id="ARBA00022387"/>
    </source>
</evidence>
<evidence type="ECO:0000256" key="5">
    <source>
        <dbReference type="SAM" id="SignalP"/>
    </source>
</evidence>
<protein>
    <recommendedName>
        <fullName evidence="1">Glucosidase 2 subunit beta</fullName>
    </recommendedName>
</protein>
<dbReference type="InterPro" id="IPR036607">
    <property type="entry name" value="PRKCSH"/>
</dbReference>
<dbReference type="PROSITE" id="PS51914">
    <property type="entry name" value="MRH"/>
    <property type="match status" value="1"/>
</dbReference>
<evidence type="ECO:0000256" key="4">
    <source>
        <dbReference type="ARBA" id="ARBA00023157"/>
    </source>
</evidence>
<evidence type="ECO:0000256" key="2">
    <source>
        <dbReference type="ARBA" id="ARBA00022729"/>
    </source>
</evidence>
<dbReference type="EMBL" id="CANTFM010000422">
    <property type="protein sequence ID" value="CAI5721614.1"/>
    <property type="molecule type" value="Genomic_DNA"/>
</dbReference>
<gene>
    <name evidence="7" type="ORF">PDE001_LOCUS2496</name>
</gene>
<feature type="signal peptide" evidence="5">
    <location>
        <begin position="1"/>
        <end position="18"/>
    </location>
</feature>
<evidence type="ECO:0000313" key="8">
    <source>
        <dbReference type="Proteomes" id="UP001162029"/>
    </source>
</evidence>
<dbReference type="InterPro" id="IPR009011">
    <property type="entry name" value="Man6P_isomerase_rcpt-bd_dom_sf"/>
</dbReference>
<reference evidence="7" key="1">
    <citation type="submission" date="2022-12" db="EMBL/GenBank/DDBJ databases">
        <authorList>
            <person name="Webb A."/>
        </authorList>
    </citation>
    <scope>NUCLEOTIDE SEQUENCE</scope>
    <source>
        <strain evidence="7">Pd1</strain>
    </source>
</reference>
<dbReference type="AlphaFoldDB" id="A0AAV0TKF8"/>
<keyword evidence="3" id="KW-0256">Endoplasmic reticulum</keyword>
<dbReference type="Pfam" id="PF13015">
    <property type="entry name" value="PRKCSH_1"/>
    <property type="match status" value="1"/>
</dbReference>
<evidence type="ECO:0000256" key="3">
    <source>
        <dbReference type="ARBA" id="ARBA00022824"/>
    </source>
</evidence>
<dbReference type="Pfam" id="PF12999">
    <property type="entry name" value="PRKCSH-like"/>
    <property type="match status" value="1"/>
</dbReference>
<comment type="caution">
    <text evidence="7">The sequence shown here is derived from an EMBL/GenBank/DDBJ whole genome shotgun (WGS) entry which is preliminary data.</text>
</comment>
<dbReference type="Gene3D" id="2.70.130.10">
    <property type="entry name" value="Mannose-6-phosphate receptor binding domain"/>
    <property type="match status" value="1"/>
</dbReference>
<keyword evidence="2 5" id="KW-0732">Signal</keyword>
<name>A0AAV0TKF8_9STRA</name>
<keyword evidence="4" id="KW-1015">Disulfide bond</keyword>
<proteinExistence type="predicted"/>
<dbReference type="GO" id="GO:0017177">
    <property type="term" value="C:glucosidase II complex"/>
    <property type="evidence" value="ECO:0007669"/>
    <property type="project" value="TreeGrafter"/>
</dbReference>
<accession>A0AAV0TKF8</accession>
<dbReference type="InterPro" id="IPR039794">
    <property type="entry name" value="Gtb1-like"/>
</dbReference>
<dbReference type="GO" id="GO:0006491">
    <property type="term" value="P:N-glycan processing"/>
    <property type="evidence" value="ECO:0007669"/>
    <property type="project" value="TreeGrafter"/>
</dbReference>
<keyword evidence="8" id="KW-1185">Reference proteome</keyword>
<feature type="domain" description="MRH" evidence="6">
    <location>
        <begin position="471"/>
        <end position="574"/>
    </location>
</feature>
<dbReference type="SUPFAM" id="SSF50911">
    <property type="entry name" value="Mannose 6-phosphate receptor domain"/>
    <property type="match status" value="1"/>
</dbReference>